<keyword evidence="3" id="KW-0731">Sigma factor</keyword>
<dbReference type="InterPro" id="IPR013249">
    <property type="entry name" value="RNA_pol_sigma70_r4_t2"/>
</dbReference>
<evidence type="ECO:0000259" key="6">
    <source>
        <dbReference type="Pfam" id="PF04542"/>
    </source>
</evidence>
<feature type="domain" description="RNA polymerase sigma factor 70 region 4 type 2" evidence="7">
    <location>
        <begin position="115"/>
        <end position="165"/>
    </location>
</feature>
<keyword evidence="5" id="KW-0804">Transcription</keyword>
<dbReference type="InterPro" id="IPR014284">
    <property type="entry name" value="RNA_pol_sigma-70_dom"/>
</dbReference>
<sequence length="179" mass="20942">MTSTTDNHFKLKAFFNDEYHALKAYAKSKIDDAADRDADDIVQDVALKLFSQVNSSPINNIAGFVYHSLRNRIIDILRNKKERLSVEDQLEIRLVEFSELFYGKSDNSYSDRMKNELKQAILKLKPLYRKIIFDIDFEGYSYKEISQETGIPEGTLMSRRHRAIALLYKELESKKEYNN</sequence>
<name>A0A316E5B1_9FLAO</name>
<dbReference type="Proteomes" id="UP000245667">
    <property type="component" value="Unassembled WGS sequence"/>
</dbReference>
<dbReference type="CDD" id="cd06171">
    <property type="entry name" value="Sigma70_r4"/>
    <property type="match status" value="1"/>
</dbReference>
<dbReference type="GO" id="GO:0016987">
    <property type="term" value="F:sigma factor activity"/>
    <property type="evidence" value="ECO:0007669"/>
    <property type="project" value="UniProtKB-KW"/>
</dbReference>
<keyword evidence="4" id="KW-0238">DNA-binding</keyword>
<dbReference type="NCBIfam" id="TIGR02937">
    <property type="entry name" value="sigma70-ECF"/>
    <property type="match status" value="1"/>
</dbReference>
<dbReference type="OrthoDB" id="9803470at2"/>
<dbReference type="Proteomes" id="UP000651837">
    <property type="component" value="Unassembled WGS sequence"/>
</dbReference>
<dbReference type="EMBL" id="QGGQ01000001">
    <property type="protein sequence ID" value="PWK25295.1"/>
    <property type="molecule type" value="Genomic_DNA"/>
</dbReference>
<dbReference type="Pfam" id="PF08281">
    <property type="entry name" value="Sigma70_r4_2"/>
    <property type="match status" value="1"/>
</dbReference>
<proteinExistence type="inferred from homology"/>
<comment type="caution">
    <text evidence="9">The sequence shown here is derived from an EMBL/GenBank/DDBJ whole genome shotgun (WGS) entry which is preliminary data.</text>
</comment>
<evidence type="ECO:0000259" key="7">
    <source>
        <dbReference type="Pfam" id="PF08281"/>
    </source>
</evidence>
<dbReference type="InterPro" id="IPR013325">
    <property type="entry name" value="RNA_pol_sigma_r2"/>
</dbReference>
<evidence type="ECO:0000313" key="8">
    <source>
        <dbReference type="EMBL" id="MBD1259842.1"/>
    </source>
</evidence>
<dbReference type="RefSeq" id="WP_109648266.1">
    <property type="nucleotide sequence ID" value="NZ_JACWLN010000002.1"/>
</dbReference>
<reference evidence="9 10" key="1">
    <citation type="submission" date="2018-05" db="EMBL/GenBank/DDBJ databases">
        <title>Genomic Encyclopedia of Archaeal and Bacterial Type Strains, Phase II (KMG-II): from individual species to whole genera.</title>
        <authorList>
            <person name="Goeker M."/>
        </authorList>
    </citation>
    <scope>NUCLEOTIDE SEQUENCE [LARGE SCALE GENOMIC DNA]</scope>
    <source>
        <strain evidence="9 10">DSM 23514</strain>
    </source>
</reference>
<dbReference type="InterPro" id="IPR039425">
    <property type="entry name" value="RNA_pol_sigma-70-like"/>
</dbReference>
<evidence type="ECO:0000313" key="9">
    <source>
        <dbReference type="EMBL" id="PWK25295.1"/>
    </source>
</evidence>
<dbReference type="InterPro" id="IPR007627">
    <property type="entry name" value="RNA_pol_sigma70_r2"/>
</dbReference>
<dbReference type="PANTHER" id="PTHR43133">
    <property type="entry name" value="RNA POLYMERASE ECF-TYPE SIGMA FACTO"/>
    <property type="match status" value="1"/>
</dbReference>
<dbReference type="AlphaFoldDB" id="A0A316E5B1"/>
<dbReference type="Gene3D" id="1.10.1740.10">
    <property type="match status" value="1"/>
</dbReference>
<dbReference type="SUPFAM" id="SSF88659">
    <property type="entry name" value="Sigma3 and sigma4 domains of RNA polymerase sigma factors"/>
    <property type="match status" value="1"/>
</dbReference>
<dbReference type="EMBL" id="JACWLN010000002">
    <property type="protein sequence ID" value="MBD1259842.1"/>
    <property type="molecule type" value="Genomic_DNA"/>
</dbReference>
<evidence type="ECO:0000313" key="10">
    <source>
        <dbReference type="Proteomes" id="UP000245667"/>
    </source>
</evidence>
<evidence type="ECO:0000256" key="1">
    <source>
        <dbReference type="ARBA" id="ARBA00010641"/>
    </source>
</evidence>
<dbReference type="InterPro" id="IPR013324">
    <property type="entry name" value="RNA_pol_sigma_r3/r4-like"/>
</dbReference>
<dbReference type="Pfam" id="PF04542">
    <property type="entry name" value="Sigma70_r2"/>
    <property type="match status" value="1"/>
</dbReference>
<dbReference type="Gene3D" id="1.10.10.10">
    <property type="entry name" value="Winged helix-like DNA-binding domain superfamily/Winged helix DNA-binding domain"/>
    <property type="match status" value="1"/>
</dbReference>
<keyword evidence="11" id="KW-1185">Reference proteome</keyword>
<evidence type="ECO:0000256" key="3">
    <source>
        <dbReference type="ARBA" id="ARBA00023082"/>
    </source>
</evidence>
<accession>A0A316E5B1</accession>
<dbReference type="GO" id="GO:0003677">
    <property type="term" value="F:DNA binding"/>
    <property type="evidence" value="ECO:0007669"/>
    <property type="project" value="UniProtKB-KW"/>
</dbReference>
<reference evidence="8 11" key="2">
    <citation type="submission" date="2020-07" db="EMBL/GenBank/DDBJ databases">
        <title>The draft genome sequence of Maribacter polysiphoniae KCTC 22021.</title>
        <authorList>
            <person name="Mu L."/>
        </authorList>
    </citation>
    <scope>NUCLEOTIDE SEQUENCE [LARGE SCALE GENOMIC DNA]</scope>
    <source>
        <strain evidence="8 11">KCTC 22021</strain>
    </source>
</reference>
<evidence type="ECO:0000313" key="11">
    <source>
        <dbReference type="Proteomes" id="UP000651837"/>
    </source>
</evidence>
<evidence type="ECO:0000256" key="2">
    <source>
        <dbReference type="ARBA" id="ARBA00023015"/>
    </source>
</evidence>
<feature type="domain" description="RNA polymerase sigma-70 region 2" evidence="6">
    <location>
        <begin position="17"/>
        <end position="81"/>
    </location>
</feature>
<evidence type="ECO:0000256" key="5">
    <source>
        <dbReference type="ARBA" id="ARBA00023163"/>
    </source>
</evidence>
<dbReference type="InterPro" id="IPR036388">
    <property type="entry name" value="WH-like_DNA-bd_sf"/>
</dbReference>
<keyword evidence="2" id="KW-0805">Transcription regulation</keyword>
<organism evidence="9 10">
    <name type="scientific">Maribacter polysiphoniae</name>
    <dbReference type="NCBI Taxonomy" id="429344"/>
    <lineage>
        <taxon>Bacteria</taxon>
        <taxon>Pseudomonadati</taxon>
        <taxon>Bacteroidota</taxon>
        <taxon>Flavobacteriia</taxon>
        <taxon>Flavobacteriales</taxon>
        <taxon>Flavobacteriaceae</taxon>
        <taxon>Maribacter</taxon>
    </lineage>
</organism>
<evidence type="ECO:0000256" key="4">
    <source>
        <dbReference type="ARBA" id="ARBA00023125"/>
    </source>
</evidence>
<comment type="similarity">
    <text evidence="1">Belongs to the sigma-70 factor family. ECF subfamily.</text>
</comment>
<dbReference type="PANTHER" id="PTHR43133:SF8">
    <property type="entry name" value="RNA POLYMERASE SIGMA FACTOR HI_1459-RELATED"/>
    <property type="match status" value="1"/>
</dbReference>
<protein>
    <submittedName>
        <fullName evidence="8">RNA polymerase sigma factor</fullName>
    </submittedName>
    <submittedName>
        <fullName evidence="9">RNA polymerase sigma-70 factor (ECF subfamily)</fullName>
    </submittedName>
</protein>
<gene>
    <name evidence="8" type="ORF">HZY62_04530</name>
    <name evidence="9" type="ORF">LX92_00034</name>
</gene>
<dbReference type="SUPFAM" id="SSF88946">
    <property type="entry name" value="Sigma2 domain of RNA polymerase sigma factors"/>
    <property type="match status" value="1"/>
</dbReference>
<dbReference type="GO" id="GO:0006352">
    <property type="term" value="P:DNA-templated transcription initiation"/>
    <property type="evidence" value="ECO:0007669"/>
    <property type="project" value="InterPro"/>
</dbReference>